<evidence type="ECO:0000256" key="2">
    <source>
        <dbReference type="ARBA" id="ARBA00007935"/>
    </source>
</evidence>
<dbReference type="PANTHER" id="PTHR30472">
    <property type="entry name" value="FERRIC ENTEROBACTIN TRANSPORT SYSTEM PERMEASE PROTEIN"/>
    <property type="match status" value="1"/>
</dbReference>
<feature type="transmembrane region" description="Helical" evidence="8">
    <location>
        <begin position="222"/>
        <end position="239"/>
    </location>
</feature>
<feature type="transmembrane region" description="Helical" evidence="8">
    <location>
        <begin position="245"/>
        <end position="273"/>
    </location>
</feature>
<feature type="transmembrane region" description="Helical" evidence="8">
    <location>
        <begin position="12"/>
        <end position="36"/>
    </location>
</feature>
<dbReference type="EMBL" id="BMIR01000003">
    <property type="protein sequence ID" value="GGE32687.1"/>
    <property type="molecule type" value="Genomic_DNA"/>
</dbReference>
<evidence type="ECO:0000256" key="6">
    <source>
        <dbReference type="ARBA" id="ARBA00022989"/>
    </source>
</evidence>
<accession>A0A8J2YD47</accession>
<dbReference type="GO" id="GO:0005886">
    <property type="term" value="C:plasma membrane"/>
    <property type="evidence" value="ECO:0007669"/>
    <property type="project" value="UniProtKB-SubCell"/>
</dbReference>
<gene>
    <name evidence="9" type="primary">fhuG</name>
    <name evidence="9" type="ORF">GCM10011391_09190</name>
</gene>
<dbReference type="FunFam" id="1.10.3470.10:FF:000001">
    <property type="entry name" value="Vitamin B12 ABC transporter permease BtuC"/>
    <property type="match status" value="1"/>
</dbReference>
<feature type="transmembrane region" description="Helical" evidence="8">
    <location>
        <begin position="314"/>
        <end position="333"/>
    </location>
</feature>
<dbReference type="Gene3D" id="1.10.3470.10">
    <property type="entry name" value="ABC transporter involved in vitamin B12 uptake, BtuC"/>
    <property type="match status" value="1"/>
</dbReference>
<dbReference type="GO" id="GO:0022857">
    <property type="term" value="F:transmembrane transporter activity"/>
    <property type="evidence" value="ECO:0007669"/>
    <property type="project" value="InterPro"/>
</dbReference>
<dbReference type="AlphaFoldDB" id="A0A8J2YD47"/>
<feature type="transmembrane region" description="Helical" evidence="8">
    <location>
        <begin position="197"/>
        <end position="217"/>
    </location>
</feature>
<dbReference type="Pfam" id="PF01032">
    <property type="entry name" value="FecCD"/>
    <property type="match status" value="1"/>
</dbReference>
<protein>
    <submittedName>
        <fullName evidence="9">Iron ABC transporter permease</fullName>
    </submittedName>
</protein>
<dbReference type="CDD" id="cd06550">
    <property type="entry name" value="TM_ABC_iron-siderophores_like"/>
    <property type="match status" value="1"/>
</dbReference>
<comment type="caution">
    <text evidence="9">The sequence shown here is derived from an EMBL/GenBank/DDBJ whole genome shotgun (WGS) entry which is preliminary data.</text>
</comment>
<evidence type="ECO:0000256" key="3">
    <source>
        <dbReference type="ARBA" id="ARBA00022448"/>
    </source>
</evidence>
<comment type="subcellular location">
    <subcellularLocation>
        <location evidence="1">Cell membrane</location>
        <topology evidence="1">Multi-pass membrane protein</topology>
    </subcellularLocation>
</comment>
<proteinExistence type="inferred from homology"/>
<evidence type="ECO:0000256" key="5">
    <source>
        <dbReference type="ARBA" id="ARBA00022692"/>
    </source>
</evidence>
<reference evidence="9" key="2">
    <citation type="submission" date="2020-09" db="EMBL/GenBank/DDBJ databases">
        <authorList>
            <person name="Sun Q."/>
            <person name="Zhou Y."/>
        </authorList>
    </citation>
    <scope>NUCLEOTIDE SEQUENCE</scope>
    <source>
        <strain evidence="9">CGMCC 1.15371</strain>
    </source>
</reference>
<sequence length="336" mass="36137">MIHPSILRKQKIIIAILSLLILLTFFWGTGIGSAAIPYNQVLPALFGHGDFQVNFILFDVRLPRILITLLAGMALAVSGAVLQGITKNDLADPGIIGINSGAGVAIAIFYLFFPIDQATFSYMMPVVAFIGAFLTAALIYIFAINKKTGMEPVKLVLVGVGFSMALSGLMIVIISAAEKQKVDFIAKWLSGDIWGTSWPFVWAILPWVILLIPFTLFKANRLNLLGVSEPLGIGVGLSIEKERLTLLFAAVALASAAVSITGGIAFVGLIAPHLAKQLIGPRHQLFMPIAILIGGWLLMIADLIGHNLISYAEFPAGVMIALIGAPYFIYLLLKRV</sequence>
<dbReference type="SUPFAM" id="SSF81345">
    <property type="entry name" value="ABC transporter involved in vitamin B12 uptake, BtuC"/>
    <property type="match status" value="1"/>
</dbReference>
<dbReference type="PANTHER" id="PTHR30472:SF69">
    <property type="entry name" value="HEME-IRON TRANSPORT SYSTEM PERMEASE PROTEIN ISDF-RELATED"/>
    <property type="match status" value="1"/>
</dbReference>
<feature type="transmembrane region" description="Helical" evidence="8">
    <location>
        <begin position="119"/>
        <end position="143"/>
    </location>
</feature>
<evidence type="ECO:0000313" key="9">
    <source>
        <dbReference type="EMBL" id="GGE32687.1"/>
    </source>
</evidence>
<feature type="transmembrane region" description="Helical" evidence="8">
    <location>
        <begin position="65"/>
        <end position="82"/>
    </location>
</feature>
<feature type="transmembrane region" description="Helical" evidence="8">
    <location>
        <begin position="94"/>
        <end position="113"/>
    </location>
</feature>
<evidence type="ECO:0000256" key="4">
    <source>
        <dbReference type="ARBA" id="ARBA00022475"/>
    </source>
</evidence>
<comment type="similarity">
    <text evidence="2">Belongs to the binding-protein-dependent transport system permease family. FecCD subfamily.</text>
</comment>
<keyword evidence="6 8" id="KW-1133">Transmembrane helix</keyword>
<keyword evidence="10" id="KW-1185">Reference proteome</keyword>
<dbReference type="RefSeq" id="WP_188689833.1">
    <property type="nucleotide sequence ID" value="NZ_BMIR01000003.1"/>
</dbReference>
<evidence type="ECO:0000313" key="10">
    <source>
        <dbReference type="Proteomes" id="UP000628775"/>
    </source>
</evidence>
<dbReference type="InterPro" id="IPR037294">
    <property type="entry name" value="ABC_BtuC-like"/>
</dbReference>
<name>A0A8J2YD47_9BACL</name>
<feature type="transmembrane region" description="Helical" evidence="8">
    <location>
        <begin position="285"/>
        <end position="308"/>
    </location>
</feature>
<evidence type="ECO:0000256" key="7">
    <source>
        <dbReference type="ARBA" id="ARBA00023136"/>
    </source>
</evidence>
<evidence type="ECO:0000256" key="1">
    <source>
        <dbReference type="ARBA" id="ARBA00004651"/>
    </source>
</evidence>
<reference evidence="9" key="1">
    <citation type="journal article" date="2014" name="Int. J. Syst. Evol. Microbiol.">
        <title>Complete genome sequence of Corynebacterium casei LMG S-19264T (=DSM 44701T), isolated from a smear-ripened cheese.</title>
        <authorList>
            <consortium name="US DOE Joint Genome Institute (JGI-PGF)"/>
            <person name="Walter F."/>
            <person name="Albersmeier A."/>
            <person name="Kalinowski J."/>
            <person name="Ruckert C."/>
        </authorList>
    </citation>
    <scope>NUCLEOTIDE SEQUENCE</scope>
    <source>
        <strain evidence="9">CGMCC 1.15371</strain>
    </source>
</reference>
<keyword evidence="4" id="KW-1003">Cell membrane</keyword>
<dbReference type="InterPro" id="IPR000522">
    <property type="entry name" value="ABC_transptr_permease_BtuC"/>
</dbReference>
<feature type="transmembrane region" description="Helical" evidence="8">
    <location>
        <begin position="155"/>
        <end position="177"/>
    </location>
</feature>
<organism evidence="9 10">
    <name type="scientific">Pullulanibacillus camelliae</name>
    <dbReference type="NCBI Taxonomy" id="1707096"/>
    <lineage>
        <taxon>Bacteria</taxon>
        <taxon>Bacillati</taxon>
        <taxon>Bacillota</taxon>
        <taxon>Bacilli</taxon>
        <taxon>Bacillales</taxon>
        <taxon>Sporolactobacillaceae</taxon>
        <taxon>Pullulanibacillus</taxon>
    </lineage>
</organism>
<evidence type="ECO:0000256" key="8">
    <source>
        <dbReference type="SAM" id="Phobius"/>
    </source>
</evidence>
<keyword evidence="7 8" id="KW-0472">Membrane</keyword>
<dbReference type="Proteomes" id="UP000628775">
    <property type="component" value="Unassembled WGS sequence"/>
</dbReference>
<dbReference type="GO" id="GO:0033214">
    <property type="term" value="P:siderophore-iron import into cell"/>
    <property type="evidence" value="ECO:0007669"/>
    <property type="project" value="TreeGrafter"/>
</dbReference>
<keyword evidence="3" id="KW-0813">Transport</keyword>
<keyword evidence="5 8" id="KW-0812">Transmembrane</keyword>